<gene>
    <name evidence="2" type="ORF">Raf01_75920</name>
</gene>
<sequence length="73" mass="8113">MWVGFADQTAADELTDDRSRDRPLIAPGPHRRLVNRPVTGQIEHLTPGDGLNQSLLDRTVHSTVRIPHPLAAR</sequence>
<comment type="caution">
    <text evidence="2">The sequence shown here is derived from an EMBL/GenBank/DDBJ whole genome shotgun (WGS) entry which is preliminary data.</text>
</comment>
<proteinExistence type="predicted"/>
<feature type="region of interest" description="Disordered" evidence="1">
    <location>
        <begin position="1"/>
        <end position="32"/>
    </location>
</feature>
<dbReference type="EMBL" id="BONZ01000080">
    <property type="protein sequence ID" value="GIH19420.1"/>
    <property type="molecule type" value="Genomic_DNA"/>
</dbReference>
<keyword evidence="3" id="KW-1185">Reference proteome</keyword>
<dbReference type="AlphaFoldDB" id="A0A8J3VUM4"/>
<protein>
    <submittedName>
        <fullName evidence="2">Uncharacterized protein</fullName>
    </submittedName>
</protein>
<evidence type="ECO:0000313" key="3">
    <source>
        <dbReference type="Proteomes" id="UP000642748"/>
    </source>
</evidence>
<evidence type="ECO:0000256" key="1">
    <source>
        <dbReference type="SAM" id="MobiDB-lite"/>
    </source>
</evidence>
<dbReference type="Proteomes" id="UP000642748">
    <property type="component" value="Unassembled WGS sequence"/>
</dbReference>
<organism evidence="2 3">
    <name type="scientific">Rugosimonospora africana</name>
    <dbReference type="NCBI Taxonomy" id="556532"/>
    <lineage>
        <taxon>Bacteria</taxon>
        <taxon>Bacillati</taxon>
        <taxon>Actinomycetota</taxon>
        <taxon>Actinomycetes</taxon>
        <taxon>Micromonosporales</taxon>
        <taxon>Micromonosporaceae</taxon>
        <taxon>Rugosimonospora</taxon>
    </lineage>
</organism>
<evidence type="ECO:0000313" key="2">
    <source>
        <dbReference type="EMBL" id="GIH19420.1"/>
    </source>
</evidence>
<accession>A0A8J3VUM4</accession>
<name>A0A8J3VUM4_9ACTN</name>
<reference evidence="2" key="1">
    <citation type="submission" date="2021-01" db="EMBL/GenBank/DDBJ databases">
        <title>Whole genome shotgun sequence of Rugosimonospora africana NBRC 104875.</title>
        <authorList>
            <person name="Komaki H."/>
            <person name="Tamura T."/>
        </authorList>
    </citation>
    <scope>NUCLEOTIDE SEQUENCE</scope>
    <source>
        <strain evidence="2">NBRC 104875</strain>
    </source>
</reference>